<dbReference type="InterPro" id="IPR021719">
    <property type="entry name" value="Prot_inh_I78"/>
</dbReference>
<reference evidence="6 7" key="1">
    <citation type="submission" date="2019-10" db="EMBL/GenBank/DDBJ databases">
        <title>Evaluation of single-gene subtyping targets for Pseudomonas.</title>
        <authorList>
            <person name="Reichler S.J."/>
            <person name="Orsi R.H."/>
            <person name="Wiedmann M."/>
            <person name="Martin N.H."/>
            <person name="Murphy S.I."/>
        </authorList>
    </citation>
    <scope>NUCLEOTIDE SEQUENCE</scope>
    <source>
        <strain evidence="2 8">FSL R10-0802</strain>
        <strain evidence="4 7">FSL R10-1594</strain>
        <strain evidence="5 6">FSL R10-1984</strain>
        <strain evidence="3">FSL R10-2339</strain>
    </source>
</reference>
<evidence type="ECO:0000313" key="6">
    <source>
        <dbReference type="Proteomes" id="UP000437970"/>
    </source>
</evidence>
<evidence type="ECO:0000313" key="2">
    <source>
        <dbReference type="EMBL" id="MQT24479.1"/>
    </source>
</evidence>
<feature type="signal peptide" evidence="1">
    <location>
        <begin position="1"/>
        <end position="32"/>
    </location>
</feature>
<dbReference type="EMBL" id="WIVW01000002">
    <property type="protein sequence ID" value="MQU25497.1"/>
    <property type="molecule type" value="Genomic_DNA"/>
</dbReference>
<dbReference type="Proteomes" id="UP000437970">
    <property type="component" value="Unassembled WGS sequence"/>
</dbReference>
<dbReference type="Gene3D" id="3.30.10.10">
    <property type="entry name" value="Trypsin Inhibitor V, subunit A"/>
    <property type="match status" value="1"/>
</dbReference>
<dbReference type="Proteomes" id="UP000713985">
    <property type="component" value="Unassembled WGS sequence"/>
</dbReference>
<comment type="caution">
    <text evidence="3">The sequence shown here is derived from an EMBL/GenBank/DDBJ whole genome shotgun (WGS) entry which is preliminary data.</text>
</comment>
<accession>A0A6A7YTZ5</accession>
<organism evidence="3">
    <name type="scientific">Pseudomonas helleri</name>
    <dbReference type="NCBI Taxonomy" id="1608996"/>
    <lineage>
        <taxon>Bacteria</taxon>
        <taxon>Pseudomonadati</taxon>
        <taxon>Pseudomonadota</taxon>
        <taxon>Gammaproteobacteria</taxon>
        <taxon>Pseudomonadales</taxon>
        <taxon>Pseudomonadaceae</taxon>
        <taxon>Pseudomonas</taxon>
    </lineage>
</organism>
<keyword evidence="1" id="KW-0732">Signal</keyword>
<gene>
    <name evidence="4" type="ORF">GHN41_03220</name>
    <name evidence="3" type="ORF">GHN86_10575</name>
    <name evidence="2" type="ORF">GHN94_01345</name>
    <name evidence="5" type="ORF">GHO29_03290</name>
</gene>
<dbReference type="OrthoDB" id="7917348at2"/>
<evidence type="ECO:0000313" key="8">
    <source>
        <dbReference type="Proteomes" id="UP000713985"/>
    </source>
</evidence>
<feature type="chain" id="PRO_5044629882" description="Peptidase inhibitor I78 family protein" evidence="1">
    <location>
        <begin position="33"/>
        <end position="104"/>
    </location>
</feature>
<dbReference type="Pfam" id="PF11720">
    <property type="entry name" value="Inhibitor_I78"/>
    <property type="match status" value="1"/>
</dbReference>
<dbReference type="EMBL" id="WIWC01000013">
    <property type="protein sequence ID" value="MQT80502.1"/>
    <property type="molecule type" value="Genomic_DNA"/>
</dbReference>
<evidence type="ECO:0000313" key="5">
    <source>
        <dbReference type="EMBL" id="MQU25497.1"/>
    </source>
</evidence>
<protein>
    <recommendedName>
        <fullName evidence="9">Peptidase inhibitor I78 family protein</fullName>
    </recommendedName>
</protein>
<evidence type="ECO:0000313" key="3">
    <source>
        <dbReference type="EMBL" id="MQT80502.1"/>
    </source>
</evidence>
<proteinExistence type="predicted"/>
<evidence type="ECO:0000256" key="1">
    <source>
        <dbReference type="SAM" id="SignalP"/>
    </source>
</evidence>
<dbReference type="Proteomes" id="UP000443000">
    <property type="component" value="Unassembled WGS sequence"/>
</dbReference>
<name>A0A6A7YTZ5_9PSED</name>
<evidence type="ECO:0000313" key="7">
    <source>
        <dbReference type="Proteomes" id="UP000443000"/>
    </source>
</evidence>
<dbReference type="EMBL" id="WIWP01000001">
    <property type="protein sequence ID" value="MQT24479.1"/>
    <property type="molecule type" value="Genomic_DNA"/>
</dbReference>
<keyword evidence="8" id="KW-1185">Reference proteome</keyword>
<evidence type="ECO:0000313" key="4">
    <source>
        <dbReference type="EMBL" id="MQU15461.1"/>
    </source>
</evidence>
<dbReference type="EMBL" id="WIVT01000002">
    <property type="protein sequence ID" value="MQU15461.1"/>
    <property type="molecule type" value="Genomic_DNA"/>
</dbReference>
<evidence type="ECO:0008006" key="9">
    <source>
        <dbReference type="Google" id="ProtNLM"/>
    </source>
</evidence>
<sequence length="104" mass="11535">MQGSYTMTLIKLKTATLVGLVTLGLSALEASASDSVTGKCHLDFALTKMLHPATPEFLEDIRNRSGSASVRVEKPGENYTQEFRDDRLRVIVDKNNIMQRYLCG</sequence>
<dbReference type="AlphaFoldDB" id="A0A6A7YTZ5"/>